<dbReference type="EMBL" id="CH476615">
    <property type="protein sequence ID" value="EEP77472.1"/>
    <property type="molecule type" value="Genomic_DNA"/>
</dbReference>
<feature type="compositionally biased region" description="Polar residues" evidence="6">
    <location>
        <begin position="599"/>
        <end position="618"/>
    </location>
</feature>
<dbReference type="VEuPathDB" id="FungiDB:UREG_02321"/>
<dbReference type="OrthoDB" id="3538943at2759"/>
<gene>
    <name evidence="8" type="ORF">UREG_02321</name>
</gene>
<evidence type="ECO:0000256" key="5">
    <source>
        <dbReference type="ARBA" id="ARBA00023242"/>
    </source>
</evidence>
<keyword evidence="9" id="KW-1185">Reference proteome</keyword>
<dbReference type="GO" id="GO:0007004">
    <property type="term" value="P:telomere maintenance via telomerase"/>
    <property type="evidence" value="ECO:0007669"/>
    <property type="project" value="InterPro"/>
</dbReference>
<feature type="region of interest" description="Disordered" evidence="6">
    <location>
        <begin position="909"/>
        <end position="983"/>
    </location>
</feature>
<dbReference type="STRING" id="336963.C4JF99"/>
<feature type="compositionally biased region" description="Low complexity" evidence="6">
    <location>
        <begin position="587"/>
        <end position="598"/>
    </location>
</feature>
<dbReference type="AlphaFoldDB" id="C4JF99"/>
<dbReference type="Proteomes" id="UP000002058">
    <property type="component" value="Unassembled WGS sequence"/>
</dbReference>
<evidence type="ECO:0000313" key="8">
    <source>
        <dbReference type="EMBL" id="EEP77472.1"/>
    </source>
</evidence>
<organism evidence="8 9">
    <name type="scientific">Uncinocarpus reesii (strain UAMH 1704)</name>
    <dbReference type="NCBI Taxonomy" id="336963"/>
    <lineage>
        <taxon>Eukaryota</taxon>
        <taxon>Fungi</taxon>
        <taxon>Dikarya</taxon>
        <taxon>Ascomycota</taxon>
        <taxon>Pezizomycotina</taxon>
        <taxon>Eurotiomycetes</taxon>
        <taxon>Eurotiomycetidae</taxon>
        <taxon>Onygenales</taxon>
        <taxon>Onygenaceae</taxon>
        <taxon>Uncinocarpus</taxon>
    </lineage>
</organism>
<dbReference type="GO" id="GO:0005697">
    <property type="term" value="C:telomerase holoenzyme complex"/>
    <property type="evidence" value="ECO:0007669"/>
    <property type="project" value="InterPro"/>
</dbReference>
<evidence type="ECO:0000256" key="4">
    <source>
        <dbReference type="ARBA" id="ARBA00022895"/>
    </source>
</evidence>
<evidence type="ECO:0000256" key="6">
    <source>
        <dbReference type="SAM" id="MobiDB-lite"/>
    </source>
</evidence>
<dbReference type="GeneID" id="8439134"/>
<accession>C4JF99</accession>
<protein>
    <recommendedName>
        <fullName evidence="7">Shelterin complex subunit TPP1/Est3 domain-containing protein</fullName>
    </recommendedName>
</protein>
<feature type="compositionally biased region" description="Basic and acidic residues" evidence="6">
    <location>
        <begin position="421"/>
        <end position="430"/>
    </location>
</feature>
<feature type="compositionally biased region" description="Basic and acidic residues" evidence="6">
    <location>
        <begin position="283"/>
        <end position="305"/>
    </location>
</feature>
<dbReference type="InterPro" id="IPR019437">
    <property type="entry name" value="TPP1/Est3"/>
</dbReference>
<feature type="region of interest" description="Disordered" evidence="6">
    <location>
        <begin position="421"/>
        <end position="618"/>
    </location>
</feature>
<feature type="compositionally biased region" description="Basic and acidic residues" evidence="6">
    <location>
        <begin position="767"/>
        <end position="776"/>
    </location>
</feature>
<dbReference type="KEGG" id="ure:UREG_02321"/>
<comment type="subcellular location">
    <subcellularLocation>
        <location evidence="2">Chromosome</location>
        <location evidence="2">Telomere</location>
    </subcellularLocation>
    <subcellularLocation>
        <location evidence="1">Nucleus</location>
    </subcellularLocation>
</comment>
<dbReference type="HOGENOM" id="CLU_271604_0_0_1"/>
<feature type="compositionally biased region" description="Polar residues" evidence="6">
    <location>
        <begin position="498"/>
        <end position="508"/>
    </location>
</feature>
<evidence type="ECO:0000256" key="2">
    <source>
        <dbReference type="ARBA" id="ARBA00004574"/>
    </source>
</evidence>
<feature type="region of interest" description="Disordered" evidence="6">
    <location>
        <begin position="654"/>
        <end position="673"/>
    </location>
</feature>
<feature type="compositionally biased region" description="Acidic residues" evidence="6">
    <location>
        <begin position="548"/>
        <end position="559"/>
    </location>
</feature>
<feature type="domain" description="Shelterin complex subunit TPP1/Est3" evidence="7">
    <location>
        <begin position="4"/>
        <end position="162"/>
    </location>
</feature>
<feature type="region of interest" description="Disordered" evidence="6">
    <location>
        <begin position="338"/>
        <end position="357"/>
    </location>
</feature>
<dbReference type="OMA" id="YEDFFCS"/>
<name>C4JF99_UNCRE</name>
<keyword evidence="4" id="KW-0779">Telomere</keyword>
<dbReference type="Pfam" id="PF10341">
    <property type="entry name" value="TPP1"/>
    <property type="match status" value="1"/>
</dbReference>
<feature type="region of interest" description="Disordered" evidence="6">
    <location>
        <begin position="1019"/>
        <end position="1133"/>
    </location>
</feature>
<dbReference type="GO" id="GO:0042162">
    <property type="term" value="F:telomeric DNA binding"/>
    <property type="evidence" value="ECO:0007669"/>
    <property type="project" value="InterPro"/>
</dbReference>
<feature type="region of interest" description="Disordered" evidence="6">
    <location>
        <begin position="688"/>
        <end position="776"/>
    </location>
</feature>
<dbReference type="InParanoid" id="C4JF99"/>
<proteinExistence type="predicted"/>
<evidence type="ECO:0000256" key="1">
    <source>
        <dbReference type="ARBA" id="ARBA00004123"/>
    </source>
</evidence>
<dbReference type="RefSeq" id="XP_002542805.1">
    <property type="nucleotide sequence ID" value="XM_002542759.1"/>
</dbReference>
<evidence type="ECO:0000256" key="3">
    <source>
        <dbReference type="ARBA" id="ARBA00022454"/>
    </source>
</evidence>
<feature type="compositionally biased region" description="Polar residues" evidence="6">
    <location>
        <begin position="569"/>
        <end position="583"/>
    </location>
</feature>
<evidence type="ECO:0000313" key="9">
    <source>
        <dbReference type="Proteomes" id="UP000002058"/>
    </source>
</evidence>
<feature type="compositionally biased region" description="Basic and acidic residues" evidence="6">
    <location>
        <begin position="340"/>
        <end position="357"/>
    </location>
</feature>
<reference evidence="9" key="1">
    <citation type="journal article" date="2009" name="Genome Res.">
        <title>Comparative genomic analyses of the human fungal pathogens Coccidioides and their relatives.</title>
        <authorList>
            <person name="Sharpton T.J."/>
            <person name="Stajich J.E."/>
            <person name="Rounsley S.D."/>
            <person name="Gardner M.J."/>
            <person name="Wortman J.R."/>
            <person name="Jordar V.S."/>
            <person name="Maiti R."/>
            <person name="Kodira C.D."/>
            <person name="Neafsey D.E."/>
            <person name="Zeng Q."/>
            <person name="Hung C.-Y."/>
            <person name="McMahan C."/>
            <person name="Muszewska A."/>
            <person name="Grynberg M."/>
            <person name="Mandel M.A."/>
            <person name="Kellner E.M."/>
            <person name="Barker B.M."/>
            <person name="Galgiani J.N."/>
            <person name="Orbach M.J."/>
            <person name="Kirkland T.N."/>
            <person name="Cole G.T."/>
            <person name="Henn M.R."/>
            <person name="Birren B.W."/>
            <person name="Taylor J.W."/>
        </authorList>
    </citation>
    <scope>NUCLEOTIDE SEQUENCE [LARGE SCALE GENOMIC DNA]</scope>
    <source>
        <strain evidence="9">UAMH 1704</strain>
    </source>
</reference>
<feature type="compositionally biased region" description="Basic and acidic residues" evidence="6">
    <location>
        <begin position="964"/>
        <end position="975"/>
    </location>
</feature>
<feature type="compositionally biased region" description="Polar residues" evidence="6">
    <location>
        <begin position="440"/>
        <end position="463"/>
    </location>
</feature>
<dbReference type="GO" id="GO:0000781">
    <property type="term" value="C:chromosome, telomeric region"/>
    <property type="evidence" value="ECO:0007669"/>
    <property type="project" value="UniProtKB-SubCell"/>
</dbReference>
<feature type="region of interest" description="Disordered" evidence="6">
    <location>
        <begin position="264"/>
        <end position="327"/>
    </location>
</feature>
<keyword evidence="3" id="KW-0158">Chromosome</keyword>
<feature type="compositionally biased region" description="Basic and acidic residues" evidence="6">
    <location>
        <begin position="947"/>
        <end position="957"/>
    </location>
</feature>
<dbReference type="eggNOG" id="ENOG502STJP">
    <property type="taxonomic scope" value="Eukaryota"/>
</dbReference>
<evidence type="ECO:0000259" key="7">
    <source>
        <dbReference type="Pfam" id="PF10341"/>
    </source>
</evidence>
<sequence>MDLMKDWVHAYVHEAISLGLDGPPNNRRIRAKLTNQGNDGTCCRVRVRGPQVAQIIQWEDHQSRLRAVLSDSVSSIRGHFSDDAVAKYRRENKSDIRAGTKGAVMKLANFDILITNQSHAVSVALDIRGFEIIGCEGAGAFGNPHEISKSRVILALAREWLSTGNGKERREIDTPTAQPQAQIAVANHESSRSPELYFASQTAFLSQIDPKKASELPKKATTLPINMRPRSNSTELLDMLTSKRQKIEISKAPDAFIVVRSPSTKEASCDRDAIRPLPNDEPNTARRLREVSHFPRRDQHNKETNEGNSVEINSDNPPIPSPIPATSSNALQEFGAANHNNERSDGPHTTEHRKSAIIDDTDPWKGWKRIRRRDVVIPKDQQELIDSPDAWVPPAAGRILTPGRVPINLLRKWNETQMELHKSKNARTEETGSPPAPQASEPSDQPSTQLELVHSPASSPSSRQLDEEEWPPSSPASNRPSVPPDSSPPKQPQKAMSHISQTTSSYRCIQSDGDKLNNAEDQLNNSETKRQIFKSAKKPSFQSGPEPEPSEFDSSEASELEISFPEVLETSTQDNQIQNTECTQGEPLSSAPPALQPSKGASFTQVKRSPEVPTNTVQRRTQAAQLLDRGDNLFSEDINSTMKLTLETIIPATFGSDNVNRSPPALVDDSDSDDDMARRQLAFELDGFISNAGTQTEQADPRDNFPPVDTESSAKKSLTSPHPTRNHAELIEISKKRKLDSCSSPPSRSPKRRIIDSQTRHGQTTPKTDKAPKDRISNASLRQIYFGRPSPSSAVEKIYHNFKQSYSSYAGDIHRFMDTCVKLQSLRSKGLLEKSIMWDDFVCREVDQYQKYAQGCEERKETPESYEQYFFKRATVPSFRRRNLTVKSLNIILAWHEEIQKQSDNIDLCTTESESEPEPEQSADALEMKPGAAGNPRDTQTTKVRKEKAAYRQRHDSVSIPDSEEWHNCETHKSPSVELGDTDDSRILSGAQKRSTLGFEEIEMEDELTMSFEVETTFSDCNDRDGINPEEQPLDSVVNEPSLEVEDIANTKASSSSRRESKGKQPLQVIDHEASILSQPEDARSIDEAFYTTDSFYPPYRRPESPTQGSQAQDPLASGRSASPSSNWWRDPNTPFKQFARAFTNLRGELGRYRGANAEAVPVDENGVIQPQQLFSSGDEYVEGQMTTMGWEM</sequence>
<keyword evidence="5" id="KW-0539">Nucleus</keyword>
<feature type="compositionally biased region" description="Pro residues" evidence="6">
    <location>
        <begin position="481"/>
        <end position="491"/>
    </location>
</feature>